<sequence length="353" mass="38810">MDLFTIVTARADYEQGALVIIDQTQLPGREVYLALKTSEEIWEAIYLLKVRGAPAIGVAAAYGVAVCMQKVAATGFDDFYREFSRVKDYLASSRPTAVNLFTALERLNRALLKHQGVGVEILKQVLREEAEAIRKEDAEACRKIGEHGLSLLKPGMGLLTHCNAGHLAVSEYGTALAPIYLGQEQGFGFSVFVDETRPLLQGARLTAFELQKAGVNVTLICDNMASSVMKQGWVQAVLVGCDRVAANGDTANKIGTSGVAVLAKYYGIPFYVLGPTSTIDMDCPTGKEIKIEERDPAEVTEKWYDRRMAPEGIHVYNPAFDVTPAELITAIITEKGIAYFPFNDTFREWKKNK</sequence>
<evidence type="ECO:0000256" key="1">
    <source>
        <dbReference type="ARBA" id="ARBA00023235"/>
    </source>
</evidence>
<evidence type="ECO:0000313" key="3">
    <source>
        <dbReference type="EMBL" id="AZS31020.1"/>
    </source>
</evidence>
<comment type="pathway">
    <text evidence="2">Amino-acid biosynthesis; L-methionine biosynthesis via salvage pathway; L-methionine from S-methyl-5-thio-alpha-D-ribose 1-phosphate: step 1/6.</text>
</comment>
<dbReference type="SUPFAM" id="SSF100950">
    <property type="entry name" value="NagB/RpiA/CoA transferase-like"/>
    <property type="match status" value="1"/>
</dbReference>
<keyword evidence="2" id="KW-0486">Methionine biosynthesis</keyword>
<dbReference type="InterPro" id="IPR005251">
    <property type="entry name" value="IF-M1Pi"/>
</dbReference>
<evidence type="ECO:0000256" key="2">
    <source>
        <dbReference type="HAMAP-Rule" id="MF_01678"/>
    </source>
</evidence>
<feature type="binding site" evidence="2">
    <location>
        <begin position="252"/>
        <end position="253"/>
    </location>
    <ligand>
        <name>substrate</name>
    </ligand>
</feature>
<dbReference type="KEGG" id="buy:D8S85_16630"/>
<keyword evidence="2" id="KW-0028">Amino-acid biosynthesis</keyword>
<feature type="binding site" evidence="2">
    <location>
        <position position="94"/>
    </location>
    <ligand>
        <name>substrate</name>
    </ligand>
</feature>
<comment type="function">
    <text evidence="2">Catalyzes the interconversion of methylthioribose-1-phosphate (MTR-1-P) into methylthioribulose-1-phosphate (MTRu-1-P).</text>
</comment>
<dbReference type="InterPro" id="IPR042529">
    <property type="entry name" value="IF_2B-like_C"/>
</dbReference>
<dbReference type="GO" id="GO:0019509">
    <property type="term" value="P:L-methionine salvage from methylthioadenosine"/>
    <property type="evidence" value="ECO:0007669"/>
    <property type="project" value="UniProtKB-UniRule"/>
</dbReference>
<dbReference type="GO" id="GO:0046523">
    <property type="term" value="F:S-methyl-5-thioribose-1-phosphate isomerase activity"/>
    <property type="evidence" value="ECO:0007669"/>
    <property type="project" value="UniProtKB-UniRule"/>
</dbReference>
<proteinExistence type="inferred from homology"/>
<reference evidence="3 4" key="1">
    <citation type="submission" date="2018-10" db="EMBL/GenBank/DDBJ databases">
        <title>Butyricimonas faecalis sp. nov., isolated from human faeces and emended description of the genus Butyricimonas.</title>
        <authorList>
            <person name="Le Roy T."/>
            <person name="Van der Smissen P."/>
            <person name="Paquot A."/>
            <person name="Delzenne N."/>
            <person name="Muccioli G."/>
            <person name="Collet J.-F."/>
            <person name="Cani P.D."/>
        </authorList>
    </citation>
    <scope>NUCLEOTIDE SEQUENCE [LARGE SCALE GENOMIC DNA]</scope>
    <source>
        <strain evidence="3 4">H184</strain>
    </source>
</reference>
<dbReference type="Gene3D" id="3.40.50.10470">
    <property type="entry name" value="Translation initiation factor eif-2b, domain 2"/>
    <property type="match status" value="1"/>
</dbReference>
<comment type="similarity">
    <text evidence="2">Belongs to the EIF-2B alpha/beta/delta subunits family. MtnA subfamily.</text>
</comment>
<dbReference type="InterPro" id="IPR011559">
    <property type="entry name" value="Initiation_fac_2B_a/b/d"/>
</dbReference>
<feature type="binding site" evidence="2">
    <location>
        <begin position="51"/>
        <end position="53"/>
    </location>
    <ligand>
        <name>substrate</name>
    </ligand>
</feature>
<dbReference type="InterPro" id="IPR037171">
    <property type="entry name" value="NagB/RpiA_transferase-like"/>
</dbReference>
<gene>
    <name evidence="2 3" type="primary">mtnA</name>
    <name evidence="3" type="ORF">D8S85_16630</name>
</gene>
<name>A0A3S9VWZ0_9BACT</name>
<dbReference type="Pfam" id="PF01008">
    <property type="entry name" value="IF-2B"/>
    <property type="match status" value="1"/>
</dbReference>
<organism evidence="3 4">
    <name type="scientific">Butyricimonas faecalis</name>
    <dbReference type="NCBI Taxonomy" id="2093856"/>
    <lineage>
        <taxon>Bacteria</taxon>
        <taxon>Pseudomonadati</taxon>
        <taxon>Bacteroidota</taxon>
        <taxon>Bacteroidia</taxon>
        <taxon>Bacteroidales</taxon>
        <taxon>Odoribacteraceae</taxon>
        <taxon>Butyricimonas</taxon>
    </lineage>
</organism>
<dbReference type="NCBIfam" id="NF004326">
    <property type="entry name" value="PRK05720.1"/>
    <property type="match status" value="1"/>
</dbReference>
<dbReference type="EC" id="5.3.1.23" evidence="2"/>
<accession>A0A3S9VWZ0</accession>
<evidence type="ECO:0000313" key="4">
    <source>
        <dbReference type="Proteomes" id="UP000270673"/>
    </source>
</evidence>
<dbReference type="InterPro" id="IPR027363">
    <property type="entry name" value="M1Pi_N"/>
</dbReference>
<dbReference type="AlphaFoldDB" id="A0A3S9VWZ0"/>
<dbReference type="Gene3D" id="1.20.120.420">
    <property type="entry name" value="translation initiation factor eif-2b, domain 1"/>
    <property type="match status" value="1"/>
</dbReference>
<dbReference type="FunFam" id="1.20.120.420:FF:000003">
    <property type="entry name" value="Methylthioribose-1-phosphate isomerase"/>
    <property type="match status" value="1"/>
</dbReference>
<keyword evidence="1 2" id="KW-0413">Isomerase</keyword>
<feature type="site" description="Transition state stabilizer" evidence="2">
    <location>
        <position position="162"/>
    </location>
</feature>
<dbReference type="FunFam" id="3.40.50.10470:FF:000006">
    <property type="entry name" value="Methylthioribose-1-phosphate isomerase"/>
    <property type="match status" value="1"/>
</dbReference>
<dbReference type="OrthoDB" id="9803436at2"/>
<dbReference type="InterPro" id="IPR000649">
    <property type="entry name" value="IF-2B-related"/>
</dbReference>
<dbReference type="Proteomes" id="UP000270673">
    <property type="component" value="Chromosome"/>
</dbReference>
<dbReference type="RefSeq" id="WP_106481416.1">
    <property type="nucleotide sequence ID" value="NZ_CP032819.1"/>
</dbReference>
<dbReference type="HAMAP" id="MF_01678">
    <property type="entry name" value="Salvage_MtnA"/>
    <property type="match status" value="1"/>
</dbReference>
<dbReference type="NCBIfam" id="TIGR00524">
    <property type="entry name" value="eIF-2B_rel"/>
    <property type="match status" value="1"/>
</dbReference>
<protein>
    <recommendedName>
        <fullName evidence="2">Methylthioribose-1-phosphate isomerase</fullName>
        <shortName evidence="2">M1Pi</shortName>
        <shortName evidence="2">MTR-1-P isomerase</shortName>
        <ecNumber evidence="2">5.3.1.23</ecNumber>
    </recommendedName>
    <alternativeName>
        <fullName evidence="2">S-methyl-5-thioribose-1-phosphate isomerase</fullName>
    </alternativeName>
</protein>
<dbReference type="NCBIfam" id="TIGR00512">
    <property type="entry name" value="salvage_mtnA"/>
    <property type="match status" value="1"/>
</dbReference>
<dbReference type="EMBL" id="CP032819">
    <property type="protein sequence ID" value="AZS31020.1"/>
    <property type="molecule type" value="Genomic_DNA"/>
</dbReference>
<feature type="binding site" evidence="2">
    <location>
        <position position="201"/>
    </location>
    <ligand>
        <name>substrate</name>
    </ligand>
</feature>
<dbReference type="UniPathway" id="UPA00904">
    <property type="reaction ID" value="UER00874"/>
</dbReference>
<keyword evidence="4" id="KW-1185">Reference proteome</keyword>
<dbReference type="PANTHER" id="PTHR43475:SF1">
    <property type="entry name" value="METHYLTHIORIBOSE-1-PHOSPHATE ISOMERASE"/>
    <property type="match status" value="1"/>
</dbReference>
<dbReference type="PANTHER" id="PTHR43475">
    <property type="entry name" value="METHYLTHIORIBOSE-1-PHOSPHATE ISOMERASE"/>
    <property type="match status" value="1"/>
</dbReference>
<comment type="catalytic activity">
    <reaction evidence="2">
        <text>5-(methylsulfanyl)-alpha-D-ribose 1-phosphate = 5-(methylsulfanyl)-D-ribulose 1-phosphate</text>
        <dbReference type="Rhea" id="RHEA:19989"/>
        <dbReference type="ChEBI" id="CHEBI:58533"/>
        <dbReference type="ChEBI" id="CHEBI:58548"/>
        <dbReference type="EC" id="5.3.1.23"/>
    </reaction>
</comment>
<feature type="active site" description="Proton donor" evidence="2">
    <location>
        <position position="242"/>
    </location>
</feature>